<keyword evidence="5" id="KW-0067">ATP-binding</keyword>
<evidence type="ECO:0000256" key="2">
    <source>
        <dbReference type="ARBA" id="ARBA00022679"/>
    </source>
</evidence>
<dbReference type="Gene3D" id="1.10.510.10">
    <property type="entry name" value="Transferase(Phosphotransferase) domain 1"/>
    <property type="match status" value="1"/>
</dbReference>
<accession>A0A914VL63</accession>
<evidence type="ECO:0000256" key="1">
    <source>
        <dbReference type="ARBA" id="ARBA00022527"/>
    </source>
</evidence>
<dbReference type="Pfam" id="PF00069">
    <property type="entry name" value="Pkinase"/>
    <property type="match status" value="1"/>
</dbReference>
<evidence type="ECO:0000313" key="7">
    <source>
        <dbReference type="Proteomes" id="UP000887566"/>
    </source>
</evidence>
<keyword evidence="3" id="KW-0547">Nucleotide-binding</keyword>
<feature type="domain" description="Protein kinase" evidence="6">
    <location>
        <begin position="1"/>
        <end position="84"/>
    </location>
</feature>
<keyword evidence="1" id="KW-0723">Serine/threonine-protein kinase</keyword>
<dbReference type="GO" id="GO:0005524">
    <property type="term" value="F:ATP binding"/>
    <property type="evidence" value="ECO:0007669"/>
    <property type="project" value="UniProtKB-KW"/>
</dbReference>
<evidence type="ECO:0000259" key="6">
    <source>
        <dbReference type="PROSITE" id="PS50011"/>
    </source>
</evidence>
<dbReference type="PANTHER" id="PTHR24353">
    <property type="entry name" value="CYCLIC NUCLEOTIDE-DEPENDENT PROTEIN KINASE"/>
    <property type="match status" value="1"/>
</dbReference>
<evidence type="ECO:0000256" key="4">
    <source>
        <dbReference type="ARBA" id="ARBA00022777"/>
    </source>
</evidence>
<evidence type="ECO:0000313" key="8">
    <source>
        <dbReference type="WBParaSite" id="PSAMB.scaffold21559size596.g38337.t1"/>
    </source>
</evidence>
<dbReference type="PANTHER" id="PTHR24353:SF37">
    <property type="entry name" value="CAMP-DEPENDENT PROTEIN KINASE CATALYTIC SUBUNIT PRKX"/>
    <property type="match status" value="1"/>
</dbReference>
<evidence type="ECO:0000256" key="3">
    <source>
        <dbReference type="ARBA" id="ARBA00022741"/>
    </source>
</evidence>
<keyword evidence="7" id="KW-1185">Reference proteome</keyword>
<keyword evidence="2" id="KW-0808">Transferase</keyword>
<dbReference type="GO" id="GO:0005829">
    <property type="term" value="C:cytosol"/>
    <property type="evidence" value="ECO:0007669"/>
    <property type="project" value="TreeGrafter"/>
</dbReference>
<evidence type="ECO:0000256" key="5">
    <source>
        <dbReference type="ARBA" id="ARBA00022840"/>
    </source>
</evidence>
<organism evidence="7 8">
    <name type="scientific">Plectus sambesii</name>
    <dbReference type="NCBI Taxonomy" id="2011161"/>
    <lineage>
        <taxon>Eukaryota</taxon>
        <taxon>Metazoa</taxon>
        <taxon>Ecdysozoa</taxon>
        <taxon>Nematoda</taxon>
        <taxon>Chromadorea</taxon>
        <taxon>Plectida</taxon>
        <taxon>Plectina</taxon>
        <taxon>Plectoidea</taxon>
        <taxon>Plectidae</taxon>
        <taxon>Plectus</taxon>
    </lineage>
</organism>
<dbReference type="GO" id="GO:0004691">
    <property type="term" value="F:cAMP-dependent protein kinase activity"/>
    <property type="evidence" value="ECO:0007669"/>
    <property type="project" value="TreeGrafter"/>
</dbReference>
<protein>
    <submittedName>
        <fullName evidence="8">Protein kinase domain-containing protein</fullName>
    </submittedName>
</protein>
<name>A0A914VL63_9BILA</name>
<proteinExistence type="predicted"/>
<keyword evidence="4" id="KW-0418">Kinase</keyword>
<dbReference type="InterPro" id="IPR000719">
    <property type="entry name" value="Prot_kinase_dom"/>
</dbReference>
<dbReference type="GO" id="GO:0005952">
    <property type="term" value="C:cAMP-dependent protein kinase complex"/>
    <property type="evidence" value="ECO:0007669"/>
    <property type="project" value="TreeGrafter"/>
</dbReference>
<sequence>VIANKGHNKAVDWWALGVLIYEMHAGFPPFQGANALEIYDRILEGKLKFPKTFNLFAKDLCRKLLQTDRTQRIGGMKVCRRDFMTNRSERHHSNANASSTAGSPPFFLILWTLTLGIY</sequence>
<dbReference type="InterPro" id="IPR011009">
    <property type="entry name" value="Kinase-like_dom_sf"/>
</dbReference>
<reference evidence="8" key="1">
    <citation type="submission" date="2022-11" db="UniProtKB">
        <authorList>
            <consortium name="WormBaseParasite"/>
        </authorList>
    </citation>
    <scope>IDENTIFICATION</scope>
</reference>
<dbReference type="SUPFAM" id="SSF56112">
    <property type="entry name" value="Protein kinase-like (PK-like)"/>
    <property type="match status" value="1"/>
</dbReference>
<dbReference type="PROSITE" id="PS50011">
    <property type="entry name" value="PROTEIN_KINASE_DOM"/>
    <property type="match status" value="1"/>
</dbReference>
<dbReference type="Proteomes" id="UP000887566">
    <property type="component" value="Unplaced"/>
</dbReference>
<dbReference type="WBParaSite" id="PSAMB.scaffold21559size596.g38337.t1">
    <property type="protein sequence ID" value="PSAMB.scaffold21559size596.g38337.t1"/>
    <property type="gene ID" value="PSAMB.scaffold21559size596.g38337"/>
</dbReference>
<dbReference type="AlphaFoldDB" id="A0A914VL63"/>